<dbReference type="Proteomes" id="UP000003688">
    <property type="component" value="Unassembled WGS sequence"/>
</dbReference>
<dbReference type="Pfam" id="PF04909">
    <property type="entry name" value="Amidohydro_2"/>
    <property type="match status" value="1"/>
</dbReference>
<reference evidence="3 4" key="1">
    <citation type="journal article" date="2011" name="J. Bacteriol.">
        <title>Genome sequence of 'Pedosphaera parvula' Ellin514, an aerobic Verrucomicrobial isolate from pasture soil.</title>
        <authorList>
            <person name="Kant R."/>
            <person name="van Passel M.W."/>
            <person name="Sangwan P."/>
            <person name="Palva A."/>
            <person name="Lucas S."/>
            <person name="Copeland A."/>
            <person name="Lapidus A."/>
            <person name="Glavina Del Rio T."/>
            <person name="Dalin E."/>
            <person name="Tice H."/>
            <person name="Bruce D."/>
            <person name="Goodwin L."/>
            <person name="Pitluck S."/>
            <person name="Chertkov O."/>
            <person name="Larimer F.W."/>
            <person name="Land M.L."/>
            <person name="Hauser L."/>
            <person name="Brettin T.S."/>
            <person name="Detter J.C."/>
            <person name="Han S."/>
            <person name="de Vos W.M."/>
            <person name="Janssen P.H."/>
            <person name="Smidt H."/>
        </authorList>
    </citation>
    <scope>NUCLEOTIDE SEQUENCE [LARGE SCALE GENOMIC DNA]</scope>
    <source>
        <strain evidence="3 4">Ellin514</strain>
    </source>
</reference>
<dbReference type="EMBL" id="ABOX02000005">
    <property type="protein sequence ID" value="EEF62246.1"/>
    <property type="molecule type" value="Genomic_DNA"/>
</dbReference>
<evidence type="ECO:0000313" key="3">
    <source>
        <dbReference type="EMBL" id="EEF62246.1"/>
    </source>
</evidence>
<feature type="domain" description="Amidohydrolase-related" evidence="2">
    <location>
        <begin position="942"/>
        <end position="1119"/>
    </location>
</feature>
<dbReference type="InterPro" id="IPR006680">
    <property type="entry name" value="Amidohydro-rel"/>
</dbReference>
<evidence type="ECO:0000259" key="2">
    <source>
        <dbReference type="Pfam" id="PF04909"/>
    </source>
</evidence>
<name>B9XCQ0_PEDPL</name>
<protein>
    <submittedName>
        <fullName evidence="3">Amidohydrolase 2</fullName>
    </submittedName>
</protein>
<dbReference type="Gene3D" id="3.20.20.140">
    <property type="entry name" value="Metal-dependent hydrolases"/>
    <property type="match status" value="1"/>
</dbReference>
<accession>B9XCQ0</accession>
<keyword evidence="4" id="KW-1185">Reference proteome</keyword>
<dbReference type="GO" id="GO:0016787">
    <property type="term" value="F:hydrolase activity"/>
    <property type="evidence" value="ECO:0007669"/>
    <property type="project" value="UniProtKB-KW"/>
</dbReference>
<feature type="region of interest" description="Disordered" evidence="1">
    <location>
        <begin position="826"/>
        <end position="845"/>
    </location>
</feature>
<keyword evidence="3" id="KW-0378">Hydrolase</keyword>
<organism evidence="3 4">
    <name type="scientific">Pedosphaera parvula (strain Ellin514)</name>
    <dbReference type="NCBI Taxonomy" id="320771"/>
    <lineage>
        <taxon>Bacteria</taxon>
        <taxon>Pseudomonadati</taxon>
        <taxon>Verrucomicrobiota</taxon>
        <taxon>Pedosphaerae</taxon>
        <taxon>Pedosphaerales</taxon>
        <taxon>Pedosphaeraceae</taxon>
        <taxon>Pedosphaera</taxon>
    </lineage>
</organism>
<gene>
    <name evidence="3" type="ORF">Cflav_PD4881</name>
</gene>
<comment type="caution">
    <text evidence="3">The sequence shown here is derived from an EMBL/GenBank/DDBJ whole genome shotgun (WGS) entry which is preliminary data.</text>
</comment>
<evidence type="ECO:0000313" key="4">
    <source>
        <dbReference type="Proteomes" id="UP000003688"/>
    </source>
</evidence>
<proteinExistence type="predicted"/>
<dbReference type="AlphaFoldDB" id="B9XCQ0"/>
<dbReference type="InterPro" id="IPR032466">
    <property type="entry name" value="Metal_Hydrolase"/>
</dbReference>
<evidence type="ECO:0000256" key="1">
    <source>
        <dbReference type="SAM" id="MobiDB-lite"/>
    </source>
</evidence>
<dbReference type="STRING" id="320771.Cflav_PD4881"/>
<dbReference type="SUPFAM" id="SSF51556">
    <property type="entry name" value="Metallo-dependent hydrolases"/>
    <property type="match status" value="1"/>
</dbReference>
<feature type="compositionally biased region" description="Polar residues" evidence="1">
    <location>
        <begin position="831"/>
        <end position="844"/>
    </location>
</feature>
<sequence length="1173" mass="127866">METPPRPTSWVLFPALRSRSCGCARRCDGLIADLVAEHEADHAVDEAVAGAGVVDGDVGRDADVAFAHDLHELHDRVTLRADGVDTSAIGFGLGVTGGANGFGFTEGAEADGFGFATGLLDVRVGLEFGDVDALLGADDLLLDVGQRGLADELLALFLCRFLGLVRLPLFLRDFAVGLRGHQGGGRIDVADERIDGLDVVGADGDADVFRGVGLAFAACAEEIEHGEVLRRVAEVIADNRLQHVIDEVLHRADTRDDLGGIERADVDDLRDVEVEGKAIARTHGDGAEFGIVIMRLGAIGPVEDDVRGGHEFDLHDASVDGMFARIERRDPNAFVARIDEVAMFEVDAADIFVGFADEGDNHADVADGDLQHRDLFDVREPGVEIPGARQENLLLQAASTAAIQESLGVLEVVVIGNDWAGDFTLLDWTTIECGDNADFIRLDVAELEIVGHHAVLLGVVRGDDREQRGINAVRAGSKDAELTAFLAAVDEEFARVLEVVAIDDFGQNAFRGNRHAVGRDDEGDFALWHDGDGDFDDAILPAPESEMETGRKSIGLITGFAIEGEELAGWQGFAGRESFDDHADLTFVDENRPENQRTCEEQGAEDDCRDANEGAGEHLAEDKSIGHHNNLLLRLRTARLFAAGSAAGRRPACLRQAMAISDRFPGCRAMRQRIFCGETVRAATCGLRGSPFQLPTRLADGLGPGSDLDRGYPQSYAPSSNCFEEPGSPALTFRKEGQLRLLHNYTRPIRSFKKKCQLRSGGAEGKLLMQRLILRFDVLAPEQKKASSGLKLILRRVDCNTGLGIGTTWTIPYARKNIGERKIEMKHEVSDQSAGPLTARPTNSGERKPIDMHVHIVGNGAGGSGCRLHLSGWHKPLASMMLKGIGLPKEALTGDLEGLYVAKLLEWVRGSSLGAIVILAQDEVRNEKGEVMHGVGSFYVPNDYVLKLARENAEFLPAVSIHPARPDAMEELERCLAEGAVMMKCLPNCQNINCGDKKFTKFWERMAEAKLPLLAHTGGEHTVPVVRKEFANPRILELPLRCGVTVIAAHCATKSGLTDPEYFYDFAKMTEEFPNLYGDTSAFNVPLRGRHIDKCVLRPLVERMVHGSDVPVPVSGIWAWMRGYLDWDSLQKWGENPNVLERDYQLKLAMGFPMECFTRIHDIMRPVGKNSPK</sequence>